<evidence type="ECO:0000313" key="2">
    <source>
        <dbReference type="EMBL" id="GMH09951.1"/>
    </source>
</evidence>
<evidence type="ECO:0000313" key="3">
    <source>
        <dbReference type="Proteomes" id="UP001279734"/>
    </source>
</evidence>
<keyword evidence="1" id="KW-0175">Coiled coil</keyword>
<name>A0AAD3SFR4_NEPGR</name>
<dbReference type="Proteomes" id="UP001279734">
    <property type="component" value="Unassembled WGS sequence"/>
</dbReference>
<protein>
    <submittedName>
        <fullName evidence="2">Uncharacterized protein</fullName>
    </submittedName>
</protein>
<feature type="coiled-coil region" evidence="1">
    <location>
        <begin position="43"/>
        <end position="73"/>
    </location>
</feature>
<organism evidence="2 3">
    <name type="scientific">Nepenthes gracilis</name>
    <name type="common">Slender pitcher plant</name>
    <dbReference type="NCBI Taxonomy" id="150966"/>
    <lineage>
        <taxon>Eukaryota</taxon>
        <taxon>Viridiplantae</taxon>
        <taxon>Streptophyta</taxon>
        <taxon>Embryophyta</taxon>
        <taxon>Tracheophyta</taxon>
        <taxon>Spermatophyta</taxon>
        <taxon>Magnoliopsida</taxon>
        <taxon>eudicotyledons</taxon>
        <taxon>Gunneridae</taxon>
        <taxon>Pentapetalae</taxon>
        <taxon>Caryophyllales</taxon>
        <taxon>Nepenthaceae</taxon>
        <taxon>Nepenthes</taxon>
    </lineage>
</organism>
<dbReference type="EMBL" id="BSYO01000009">
    <property type="protein sequence ID" value="GMH09951.1"/>
    <property type="molecule type" value="Genomic_DNA"/>
</dbReference>
<accession>A0AAD3SFR4</accession>
<evidence type="ECO:0000256" key="1">
    <source>
        <dbReference type="SAM" id="Coils"/>
    </source>
</evidence>
<reference evidence="2" key="1">
    <citation type="submission" date="2023-05" db="EMBL/GenBank/DDBJ databases">
        <title>Nepenthes gracilis genome sequencing.</title>
        <authorList>
            <person name="Fukushima K."/>
        </authorList>
    </citation>
    <scope>NUCLEOTIDE SEQUENCE</scope>
    <source>
        <strain evidence="2">SING2019-196</strain>
    </source>
</reference>
<keyword evidence="3" id="KW-1185">Reference proteome</keyword>
<dbReference type="AlphaFoldDB" id="A0AAD3SFR4"/>
<sequence length="161" mass="18567">MGQQQHRVSDMAARTAALPAALITHKDRIPLPGSPATPSPEGARQMKKLLQRLEEINNESRELLNQLFGMLEKDMRLEKYIRRRLDDPRVSYMWEMVEQILVAKHGPINLDDGQLMNHLNNFVDKGVISDDELETSGARLQRFKIRTLDTTDEIMKTEPYK</sequence>
<gene>
    <name evidence="2" type="ORF">Nepgr_011792</name>
</gene>
<proteinExistence type="predicted"/>
<comment type="caution">
    <text evidence="2">The sequence shown here is derived from an EMBL/GenBank/DDBJ whole genome shotgun (WGS) entry which is preliminary data.</text>
</comment>